<keyword evidence="2" id="KW-1185">Reference proteome</keyword>
<sequence length="134" mass="15314">MSWEFIKVRVLRTVTALSGFYVEWRTLMMLFLYRPRPCISWRTRCCCCAYTVSTPKENVVLAGCFISHTCNDGLGCVSPDDPWDLVCSASTLAIVTSRRFRQSCVRPRCKKFLSIPNHVGCQHASQSTRGWSHE</sequence>
<name>A0AAV2EEF0_9ROSI</name>
<organism evidence="1 2">
    <name type="scientific">Linum trigynum</name>
    <dbReference type="NCBI Taxonomy" id="586398"/>
    <lineage>
        <taxon>Eukaryota</taxon>
        <taxon>Viridiplantae</taxon>
        <taxon>Streptophyta</taxon>
        <taxon>Embryophyta</taxon>
        <taxon>Tracheophyta</taxon>
        <taxon>Spermatophyta</taxon>
        <taxon>Magnoliopsida</taxon>
        <taxon>eudicotyledons</taxon>
        <taxon>Gunneridae</taxon>
        <taxon>Pentapetalae</taxon>
        <taxon>rosids</taxon>
        <taxon>fabids</taxon>
        <taxon>Malpighiales</taxon>
        <taxon>Linaceae</taxon>
        <taxon>Linum</taxon>
    </lineage>
</organism>
<evidence type="ECO:0000313" key="1">
    <source>
        <dbReference type="EMBL" id="CAL1384289.1"/>
    </source>
</evidence>
<dbReference type="AlphaFoldDB" id="A0AAV2EEF0"/>
<dbReference type="Proteomes" id="UP001497516">
    <property type="component" value="Chromosome 4"/>
</dbReference>
<dbReference type="EMBL" id="OZ034817">
    <property type="protein sequence ID" value="CAL1384289.1"/>
    <property type="molecule type" value="Genomic_DNA"/>
</dbReference>
<gene>
    <name evidence="1" type="ORF">LTRI10_LOCUS25506</name>
</gene>
<accession>A0AAV2EEF0</accession>
<evidence type="ECO:0000313" key="2">
    <source>
        <dbReference type="Proteomes" id="UP001497516"/>
    </source>
</evidence>
<evidence type="ECO:0008006" key="3">
    <source>
        <dbReference type="Google" id="ProtNLM"/>
    </source>
</evidence>
<reference evidence="1 2" key="1">
    <citation type="submission" date="2024-04" db="EMBL/GenBank/DDBJ databases">
        <authorList>
            <person name="Fracassetti M."/>
        </authorList>
    </citation>
    <scope>NUCLEOTIDE SEQUENCE [LARGE SCALE GENOMIC DNA]</scope>
</reference>
<protein>
    <recommendedName>
        <fullName evidence="3">Secreted protein</fullName>
    </recommendedName>
</protein>
<proteinExistence type="predicted"/>